<evidence type="ECO:0000256" key="1">
    <source>
        <dbReference type="SAM" id="MobiDB-lite"/>
    </source>
</evidence>
<protein>
    <submittedName>
        <fullName evidence="2">Uncharacterized protein</fullName>
    </submittedName>
</protein>
<evidence type="ECO:0000313" key="3">
    <source>
        <dbReference type="Proteomes" id="UP000183750"/>
    </source>
</evidence>
<accession>A0A1H4MWJ4</accession>
<feature type="region of interest" description="Disordered" evidence="1">
    <location>
        <begin position="232"/>
        <end position="284"/>
    </location>
</feature>
<dbReference type="EMBL" id="FNSQ01000005">
    <property type="protein sequence ID" value="SEB87389.1"/>
    <property type="molecule type" value="Genomic_DNA"/>
</dbReference>
<reference evidence="3" key="1">
    <citation type="submission" date="2016-10" db="EMBL/GenBank/DDBJ databases">
        <authorList>
            <person name="Varghese N."/>
            <person name="Submissions S."/>
        </authorList>
    </citation>
    <scope>NUCLEOTIDE SEQUENCE [LARGE SCALE GENOMIC DNA]</scope>
    <source>
        <strain evidence="3">DSM 16089</strain>
    </source>
</reference>
<dbReference type="RefSeq" id="WP_060925774.1">
    <property type="nucleotide sequence ID" value="NZ_FNSQ01000005.1"/>
</dbReference>
<sequence length="284" mass="30948">MSDPLTDIAADLYTGSLDDFVSARNERAAAADDRELATRIRALRKPSVAAWVVNVFARERAAQLGEALQLAQELREAQDDLDARALSQLGRDRRALTRRLAATAVELAEARGERVTASTQDAVQQTITAAFFDPDAAAAVASGRLIRELEPSGTFADIVDTLVGGGAPAPPDLPDAPVDEVTARRERRQRERALRDAEQVLHRAEREAAATDRALRDASLKVDELARRERELEKELESVRRDADRARADAAEAGGRQAELAQRVADAEDAVQEAQRALEGDQRS</sequence>
<organism evidence="2 3">
    <name type="scientific">Microbacterium hydrocarbonoxydans</name>
    <dbReference type="NCBI Taxonomy" id="273678"/>
    <lineage>
        <taxon>Bacteria</taxon>
        <taxon>Bacillati</taxon>
        <taxon>Actinomycetota</taxon>
        <taxon>Actinomycetes</taxon>
        <taxon>Micrococcales</taxon>
        <taxon>Microbacteriaceae</taxon>
        <taxon>Microbacterium</taxon>
    </lineage>
</organism>
<keyword evidence="3" id="KW-1185">Reference proteome</keyword>
<evidence type="ECO:0000313" key="2">
    <source>
        <dbReference type="EMBL" id="SEB87389.1"/>
    </source>
</evidence>
<gene>
    <name evidence="2" type="ORF">SAMN04489807_2282</name>
</gene>
<dbReference type="Proteomes" id="UP000183750">
    <property type="component" value="Unassembled WGS sequence"/>
</dbReference>
<proteinExistence type="predicted"/>
<name>A0A1H4MWJ4_9MICO</name>
<feature type="compositionally biased region" description="Basic and acidic residues" evidence="1">
    <location>
        <begin position="232"/>
        <end position="250"/>
    </location>
</feature>
<dbReference type="AlphaFoldDB" id="A0A1H4MWJ4"/>